<dbReference type="Pfam" id="PF18759">
    <property type="entry name" value="Plavaka"/>
    <property type="match status" value="1"/>
</dbReference>
<sequence length="196" mass="22594">FRFEPYELRWHPSHKESDVGVYGELFTSWAFLEAHQTLQESPPQLECNLPCRVVALMFWSDTTQLTTFGNSKLWPLYVYFGNDSKYERCQPSANLCSHVAYFQLPDEFKDFVIACSGNYAPGSPFYTHCHRELFHAQWQVLLDNEFIEAYQHGIVLACADGCTRCLFPRIFTYSADYPEKVLIANIHNLGGCPCPL</sequence>
<dbReference type="InterPro" id="IPR041078">
    <property type="entry name" value="Plavaka"/>
</dbReference>
<dbReference type="Proteomes" id="UP000054018">
    <property type="component" value="Unassembled WGS sequence"/>
</dbReference>
<protein>
    <submittedName>
        <fullName evidence="1">Uncharacterized protein</fullName>
    </submittedName>
</protein>
<organism evidence="1 2">
    <name type="scientific">Pisolithus microcarpus 441</name>
    <dbReference type="NCBI Taxonomy" id="765257"/>
    <lineage>
        <taxon>Eukaryota</taxon>
        <taxon>Fungi</taxon>
        <taxon>Dikarya</taxon>
        <taxon>Basidiomycota</taxon>
        <taxon>Agaricomycotina</taxon>
        <taxon>Agaricomycetes</taxon>
        <taxon>Agaricomycetidae</taxon>
        <taxon>Boletales</taxon>
        <taxon>Sclerodermatineae</taxon>
        <taxon>Pisolithaceae</taxon>
        <taxon>Pisolithus</taxon>
    </lineage>
</organism>
<reference evidence="2" key="2">
    <citation type="submission" date="2015-01" db="EMBL/GenBank/DDBJ databases">
        <title>Evolutionary Origins and Diversification of the Mycorrhizal Mutualists.</title>
        <authorList>
            <consortium name="DOE Joint Genome Institute"/>
            <consortium name="Mycorrhizal Genomics Consortium"/>
            <person name="Kohler A."/>
            <person name="Kuo A."/>
            <person name="Nagy L.G."/>
            <person name="Floudas D."/>
            <person name="Copeland A."/>
            <person name="Barry K.W."/>
            <person name="Cichocki N."/>
            <person name="Veneault-Fourrey C."/>
            <person name="LaButti K."/>
            <person name="Lindquist E.A."/>
            <person name="Lipzen A."/>
            <person name="Lundell T."/>
            <person name="Morin E."/>
            <person name="Murat C."/>
            <person name="Riley R."/>
            <person name="Ohm R."/>
            <person name="Sun H."/>
            <person name="Tunlid A."/>
            <person name="Henrissat B."/>
            <person name="Grigoriev I.V."/>
            <person name="Hibbett D.S."/>
            <person name="Martin F."/>
        </authorList>
    </citation>
    <scope>NUCLEOTIDE SEQUENCE [LARGE SCALE GENOMIC DNA]</scope>
    <source>
        <strain evidence="2">441</strain>
    </source>
</reference>
<accession>A0A0C9ZTA0</accession>
<feature type="non-terminal residue" evidence="1">
    <location>
        <position position="196"/>
    </location>
</feature>
<name>A0A0C9ZTA0_9AGAM</name>
<proteinExistence type="predicted"/>
<keyword evidence="2" id="KW-1185">Reference proteome</keyword>
<evidence type="ECO:0000313" key="2">
    <source>
        <dbReference type="Proteomes" id="UP000054018"/>
    </source>
</evidence>
<gene>
    <name evidence="1" type="ORF">PISMIDRAFT_641707</name>
</gene>
<evidence type="ECO:0000313" key="1">
    <source>
        <dbReference type="EMBL" id="KIK25472.1"/>
    </source>
</evidence>
<dbReference type="STRING" id="765257.A0A0C9ZTA0"/>
<dbReference type="OrthoDB" id="3208495at2759"/>
<dbReference type="HOGENOM" id="CLU_002498_2_1_1"/>
<dbReference type="AlphaFoldDB" id="A0A0C9ZTA0"/>
<dbReference type="EMBL" id="KN833707">
    <property type="protein sequence ID" value="KIK25472.1"/>
    <property type="molecule type" value="Genomic_DNA"/>
</dbReference>
<reference evidence="1 2" key="1">
    <citation type="submission" date="2014-04" db="EMBL/GenBank/DDBJ databases">
        <authorList>
            <consortium name="DOE Joint Genome Institute"/>
            <person name="Kuo A."/>
            <person name="Kohler A."/>
            <person name="Costa M.D."/>
            <person name="Nagy L.G."/>
            <person name="Floudas D."/>
            <person name="Copeland A."/>
            <person name="Barry K.W."/>
            <person name="Cichocki N."/>
            <person name="Veneault-Fourrey C."/>
            <person name="LaButti K."/>
            <person name="Lindquist E.A."/>
            <person name="Lipzen A."/>
            <person name="Lundell T."/>
            <person name="Morin E."/>
            <person name="Murat C."/>
            <person name="Sun H."/>
            <person name="Tunlid A."/>
            <person name="Henrissat B."/>
            <person name="Grigoriev I.V."/>
            <person name="Hibbett D.S."/>
            <person name="Martin F."/>
            <person name="Nordberg H.P."/>
            <person name="Cantor M.N."/>
            <person name="Hua S.X."/>
        </authorList>
    </citation>
    <scope>NUCLEOTIDE SEQUENCE [LARGE SCALE GENOMIC DNA]</scope>
    <source>
        <strain evidence="1 2">441</strain>
    </source>
</reference>